<keyword evidence="2" id="KW-1185">Reference proteome</keyword>
<organism evidence="1 2">
    <name type="scientific">Ascoidea rubescens DSM 1968</name>
    <dbReference type="NCBI Taxonomy" id="1344418"/>
    <lineage>
        <taxon>Eukaryota</taxon>
        <taxon>Fungi</taxon>
        <taxon>Dikarya</taxon>
        <taxon>Ascomycota</taxon>
        <taxon>Saccharomycotina</taxon>
        <taxon>Saccharomycetes</taxon>
        <taxon>Ascoideaceae</taxon>
        <taxon>Ascoidea</taxon>
    </lineage>
</organism>
<dbReference type="InParanoid" id="A0A1D2V9D5"/>
<evidence type="ECO:0000313" key="1">
    <source>
        <dbReference type="EMBL" id="ODV58272.1"/>
    </source>
</evidence>
<dbReference type="AlphaFoldDB" id="A0A1D2V9D5"/>
<accession>A0A1D2V9D5</accession>
<proteinExistence type="predicted"/>
<dbReference type="RefSeq" id="XP_020044579.1">
    <property type="nucleotide sequence ID" value="XM_020192100.1"/>
</dbReference>
<dbReference type="EMBL" id="KV454493">
    <property type="protein sequence ID" value="ODV58272.1"/>
    <property type="molecule type" value="Genomic_DNA"/>
</dbReference>
<reference evidence="2" key="1">
    <citation type="submission" date="2016-05" db="EMBL/GenBank/DDBJ databases">
        <title>Comparative genomics of biotechnologically important yeasts.</title>
        <authorList>
            <consortium name="DOE Joint Genome Institute"/>
            <person name="Riley R."/>
            <person name="Haridas S."/>
            <person name="Wolfe K.H."/>
            <person name="Lopes M.R."/>
            <person name="Hittinger C.T."/>
            <person name="Goker M."/>
            <person name="Salamov A."/>
            <person name="Wisecaver J."/>
            <person name="Long T.M."/>
            <person name="Aerts A.L."/>
            <person name="Barry K."/>
            <person name="Choi C."/>
            <person name="Clum A."/>
            <person name="Coughlan A.Y."/>
            <person name="Deshpande S."/>
            <person name="Douglass A.P."/>
            <person name="Hanson S.J."/>
            <person name="Klenk H.-P."/>
            <person name="Labutti K."/>
            <person name="Lapidus A."/>
            <person name="Lindquist E."/>
            <person name="Lipzen A."/>
            <person name="Meier-Kolthoff J.P."/>
            <person name="Ohm R.A."/>
            <person name="Otillar R.P."/>
            <person name="Pangilinan J."/>
            <person name="Peng Y."/>
            <person name="Rokas A."/>
            <person name="Rosa C.A."/>
            <person name="Scheuner C."/>
            <person name="Sibirny A.A."/>
            <person name="Slot J.C."/>
            <person name="Stielow J.B."/>
            <person name="Sun H."/>
            <person name="Kurtzman C.P."/>
            <person name="Blackwell M."/>
            <person name="Grigoriev I.V."/>
            <person name="Jeffries T.W."/>
        </authorList>
    </citation>
    <scope>NUCLEOTIDE SEQUENCE [LARGE SCALE GENOMIC DNA]</scope>
    <source>
        <strain evidence="2">DSM 1968</strain>
    </source>
</reference>
<gene>
    <name evidence="1" type="ORF">ASCRUDRAFT_72689</name>
</gene>
<sequence length="142" mass="15173">MEKTGKIADGGGSCGGRETLSLLLRPVSARCVRECRLHNRQGRRKGRPGTRAERATAPVVVVVAVRCLFLVTGCRAGAAAEKDPQGGAASPQRRSAAKANQSAPKVFYAAFCFYMDASTFECILQEPVAGATVRGQDWEMND</sequence>
<dbReference type="GeneID" id="30965736"/>
<dbReference type="Proteomes" id="UP000095038">
    <property type="component" value="Unassembled WGS sequence"/>
</dbReference>
<name>A0A1D2V9D5_9ASCO</name>
<protein>
    <submittedName>
        <fullName evidence="1">Uncharacterized protein</fullName>
    </submittedName>
</protein>
<evidence type="ECO:0000313" key="2">
    <source>
        <dbReference type="Proteomes" id="UP000095038"/>
    </source>
</evidence>